<dbReference type="InterPro" id="IPR036291">
    <property type="entry name" value="NAD(P)-bd_dom_sf"/>
</dbReference>
<evidence type="ECO:0000313" key="3">
    <source>
        <dbReference type="EMBL" id="RAV21039.1"/>
    </source>
</evidence>
<evidence type="ECO:0000313" key="4">
    <source>
        <dbReference type="Proteomes" id="UP000250369"/>
    </source>
</evidence>
<dbReference type="OrthoDB" id="9815825at2"/>
<dbReference type="SUPFAM" id="SSF55347">
    <property type="entry name" value="Glyceraldehyde-3-phosphate dehydrogenase-like, C-terminal domain"/>
    <property type="match status" value="1"/>
</dbReference>
<dbReference type="PANTHER" id="PTHR43377">
    <property type="entry name" value="BILIVERDIN REDUCTASE A"/>
    <property type="match status" value="1"/>
</dbReference>
<protein>
    <recommendedName>
        <fullName evidence="5">Gfo/Idh/MocA family oxidoreductase</fullName>
    </recommendedName>
</protein>
<comment type="caution">
    <text evidence="3">The sequence shown here is derived from an EMBL/GenBank/DDBJ whole genome shotgun (WGS) entry which is preliminary data.</text>
</comment>
<dbReference type="PANTHER" id="PTHR43377:SF1">
    <property type="entry name" value="BILIVERDIN REDUCTASE A"/>
    <property type="match status" value="1"/>
</dbReference>
<dbReference type="Pfam" id="PF22725">
    <property type="entry name" value="GFO_IDH_MocA_C3"/>
    <property type="match status" value="1"/>
</dbReference>
<organism evidence="3 4">
    <name type="scientific">Paenibacillus contaminans</name>
    <dbReference type="NCBI Taxonomy" id="450362"/>
    <lineage>
        <taxon>Bacteria</taxon>
        <taxon>Bacillati</taxon>
        <taxon>Bacillota</taxon>
        <taxon>Bacilli</taxon>
        <taxon>Bacillales</taxon>
        <taxon>Paenibacillaceae</taxon>
        <taxon>Paenibacillus</taxon>
    </lineage>
</organism>
<sequence>MIKVGLIGIGRFSNFHLQSIRQLPGVTVTAVADLNPERVESVKGEWGCAGYTDWRRMLEEQELDAVTVLTPEHAHEEPVMAALDAGCHVFVEKPLSIDSAACERMIAAAGKADKLLMVGHVCRFGIRHLEMKRAVDSGALGKLRSIYGRRNNGSKYFPIYKRVDPVYILGIHDIDLMHWLSGSTVTEVFARSTGPADGGVDLQWAMLTFANGVIGVVESSWLVPDGAPAEVDVRMEVVGERGTIHFQEPDDGLSVWGERMSENTPLHDWQPKYGRVSGALVEELHHFYDCVRNNRKSDILLPEDALAAVRVAEAIVQSCKTGLPVKLG</sequence>
<proteinExistence type="predicted"/>
<evidence type="ECO:0008006" key="5">
    <source>
        <dbReference type="Google" id="ProtNLM"/>
    </source>
</evidence>
<dbReference type="InterPro" id="IPR000683">
    <property type="entry name" value="Gfo/Idh/MocA-like_OxRdtase_N"/>
</dbReference>
<name>A0A329MMD0_9BACL</name>
<dbReference type="RefSeq" id="WP_113031319.1">
    <property type="nucleotide sequence ID" value="NZ_QMFB01000006.1"/>
</dbReference>
<dbReference type="Proteomes" id="UP000250369">
    <property type="component" value="Unassembled WGS sequence"/>
</dbReference>
<evidence type="ECO:0000259" key="1">
    <source>
        <dbReference type="Pfam" id="PF01408"/>
    </source>
</evidence>
<dbReference type="Gene3D" id="3.30.360.10">
    <property type="entry name" value="Dihydrodipicolinate Reductase, domain 2"/>
    <property type="match status" value="1"/>
</dbReference>
<dbReference type="Pfam" id="PF01408">
    <property type="entry name" value="GFO_IDH_MocA"/>
    <property type="match status" value="1"/>
</dbReference>
<dbReference type="EMBL" id="QMFB01000006">
    <property type="protein sequence ID" value="RAV21039.1"/>
    <property type="molecule type" value="Genomic_DNA"/>
</dbReference>
<keyword evidence="4" id="KW-1185">Reference proteome</keyword>
<evidence type="ECO:0000259" key="2">
    <source>
        <dbReference type="Pfam" id="PF22725"/>
    </source>
</evidence>
<dbReference type="InterPro" id="IPR051450">
    <property type="entry name" value="Gfo/Idh/MocA_Oxidoreductases"/>
</dbReference>
<dbReference type="SUPFAM" id="SSF51735">
    <property type="entry name" value="NAD(P)-binding Rossmann-fold domains"/>
    <property type="match status" value="1"/>
</dbReference>
<feature type="domain" description="Gfo/Idh/MocA-like oxidoreductase N-terminal" evidence="1">
    <location>
        <begin position="2"/>
        <end position="120"/>
    </location>
</feature>
<accession>A0A329MMD0</accession>
<feature type="domain" description="GFO/IDH/MocA-like oxidoreductase" evidence="2">
    <location>
        <begin position="129"/>
        <end position="244"/>
    </location>
</feature>
<dbReference type="AlphaFoldDB" id="A0A329MMD0"/>
<dbReference type="InterPro" id="IPR055170">
    <property type="entry name" value="GFO_IDH_MocA-like_dom"/>
</dbReference>
<dbReference type="Gene3D" id="3.40.50.720">
    <property type="entry name" value="NAD(P)-binding Rossmann-like Domain"/>
    <property type="match status" value="1"/>
</dbReference>
<reference evidence="3 4" key="1">
    <citation type="journal article" date="2009" name="Int. J. Syst. Evol. Microbiol.">
        <title>Paenibacillus contaminans sp. nov., isolated from a contaminated laboratory plate.</title>
        <authorList>
            <person name="Chou J.H."/>
            <person name="Lee J.H."/>
            <person name="Lin M.C."/>
            <person name="Chang P.S."/>
            <person name="Arun A.B."/>
            <person name="Young C.C."/>
            <person name="Chen W.M."/>
        </authorList>
    </citation>
    <scope>NUCLEOTIDE SEQUENCE [LARGE SCALE GENOMIC DNA]</scope>
    <source>
        <strain evidence="3 4">CKOBP-6</strain>
    </source>
</reference>
<gene>
    <name evidence="3" type="ORF">DQG23_13225</name>
</gene>
<dbReference type="GO" id="GO:0000166">
    <property type="term" value="F:nucleotide binding"/>
    <property type="evidence" value="ECO:0007669"/>
    <property type="project" value="InterPro"/>
</dbReference>